<feature type="region of interest" description="Disordered" evidence="1">
    <location>
        <begin position="53"/>
        <end position="96"/>
    </location>
</feature>
<feature type="compositionally biased region" description="Acidic residues" evidence="1">
    <location>
        <begin position="71"/>
        <end position="94"/>
    </location>
</feature>
<evidence type="ECO:0000256" key="1">
    <source>
        <dbReference type="SAM" id="MobiDB-lite"/>
    </source>
</evidence>
<keyword evidence="3" id="KW-1185">Reference proteome</keyword>
<name>A0AAN8R8E8_9PEZI</name>
<organism evidence="2 3">
    <name type="scientific">Orbilia javanica</name>
    <dbReference type="NCBI Taxonomy" id="47235"/>
    <lineage>
        <taxon>Eukaryota</taxon>
        <taxon>Fungi</taxon>
        <taxon>Dikarya</taxon>
        <taxon>Ascomycota</taxon>
        <taxon>Pezizomycotina</taxon>
        <taxon>Orbiliomycetes</taxon>
        <taxon>Orbiliales</taxon>
        <taxon>Orbiliaceae</taxon>
        <taxon>Orbilia</taxon>
    </lineage>
</organism>
<comment type="caution">
    <text evidence="2">The sequence shown here is derived from an EMBL/GenBank/DDBJ whole genome shotgun (WGS) entry which is preliminary data.</text>
</comment>
<gene>
    <name evidence="2" type="ORF">TWF718_003228</name>
</gene>
<dbReference type="EMBL" id="JAVHNR010000011">
    <property type="protein sequence ID" value="KAK6331038.1"/>
    <property type="molecule type" value="Genomic_DNA"/>
</dbReference>
<dbReference type="AlphaFoldDB" id="A0AAN8R8E8"/>
<reference evidence="2 3" key="1">
    <citation type="submission" date="2019-10" db="EMBL/GenBank/DDBJ databases">
        <authorList>
            <person name="Palmer J.M."/>
        </authorList>
    </citation>
    <scope>NUCLEOTIDE SEQUENCE [LARGE SCALE GENOMIC DNA]</scope>
    <source>
        <strain evidence="2 3">TWF718</strain>
    </source>
</reference>
<protein>
    <submittedName>
        <fullName evidence="2">Uncharacterized protein</fullName>
    </submittedName>
</protein>
<evidence type="ECO:0000313" key="2">
    <source>
        <dbReference type="EMBL" id="KAK6331038.1"/>
    </source>
</evidence>
<dbReference type="Proteomes" id="UP001313282">
    <property type="component" value="Unassembled WGS sequence"/>
</dbReference>
<proteinExistence type="predicted"/>
<feature type="compositionally biased region" description="Gly residues" evidence="1">
    <location>
        <begin position="60"/>
        <end position="70"/>
    </location>
</feature>
<sequence length="111" mass="12286">MADKRKVVSSISRATREDLEIERMLVRSAEPRLVLRASWVYWQVKGLKPKRKRDIVAGGDVSGGGDGGGGGDDDGDDDDNDDGVKDEDDEVEEEKELRSGWLAVGWLLLDR</sequence>
<evidence type="ECO:0000313" key="3">
    <source>
        <dbReference type="Proteomes" id="UP001313282"/>
    </source>
</evidence>
<accession>A0AAN8R8E8</accession>